<gene>
    <name evidence="2" type="ORF">A33Q_3564</name>
</gene>
<keyword evidence="3" id="KW-1185">Reference proteome</keyword>
<dbReference type="EMBL" id="ALWO02000045">
    <property type="protein sequence ID" value="EOZ93618.1"/>
    <property type="molecule type" value="Genomic_DNA"/>
</dbReference>
<proteinExistence type="predicted"/>
<feature type="domain" description="RNA polymerase sigma factor 70 region 4 type 2" evidence="1">
    <location>
        <begin position="21"/>
        <end position="72"/>
    </location>
</feature>
<evidence type="ECO:0000313" key="3">
    <source>
        <dbReference type="Proteomes" id="UP000006073"/>
    </source>
</evidence>
<organism evidence="2 3">
    <name type="scientific">Indibacter alkaliphilus (strain CCUG 57479 / KCTC 22604 / LW1)</name>
    <dbReference type="NCBI Taxonomy" id="1189612"/>
    <lineage>
        <taxon>Bacteria</taxon>
        <taxon>Pseudomonadati</taxon>
        <taxon>Bacteroidota</taxon>
        <taxon>Cytophagia</taxon>
        <taxon>Cytophagales</taxon>
        <taxon>Cyclobacteriaceae</taxon>
    </lineage>
</organism>
<name>S2DUX8_INDAL</name>
<evidence type="ECO:0000313" key="2">
    <source>
        <dbReference type="EMBL" id="EOZ93618.1"/>
    </source>
</evidence>
<dbReference type="RefSeq" id="WP_016255416.1">
    <property type="nucleotide sequence ID" value="NZ_ALWO02000045.1"/>
</dbReference>
<dbReference type="InterPro" id="IPR013249">
    <property type="entry name" value="RNA_pol_sigma70_r4_t2"/>
</dbReference>
<dbReference type="eggNOG" id="COG1595">
    <property type="taxonomic scope" value="Bacteria"/>
</dbReference>
<dbReference type="InterPro" id="IPR013324">
    <property type="entry name" value="RNA_pol_sigma_r3/r4-like"/>
</dbReference>
<reference evidence="2 3" key="1">
    <citation type="journal article" date="2013" name="Genome Announc.">
        <title>Draft Genome Sequence of Indibacter alkaliphilus Strain LW1T, Isolated from Lonar Lake, a Haloalkaline Lake in the Buldana District of Maharashtra, India.</title>
        <authorList>
            <person name="Singh A."/>
            <person name="Kumar Jangir P."/>
            <person name="Sharma R."/>
            <person name="Singh A."/>
            <person name="Kumar Pinnaka A."/>
            <person name="Shivaji S."/>
        </authorList>
    </citation>
    <scope>NUCLEOTIDE SEQUENCE [LARGE SCALE GENOMIC DNA]</scope>
    <source>
        <strain evidence="3">CCUG 57479 / KCTC 22604 / LW1</strain>
    </source>
</reference>
<dbReference type="Gene3D" id="1.10.10.10">
    <property type="entry name" value="Winged helix-like DNA-binding domain superfamily/Winged helix DNA-binding domain"/>
    <property type="match status" value="1"/>
</dbReference>
<dbReference type="GO" id="GO:0006352">
    <property type="term" value="P:DNA-templated transcription initiation"/>
    <property type="evidence" value="ECO:0007669"/>
    <property type="project" value="InterPro"/>
</dbReference>
<dbReference type="SUPFAM" id="SSF88659">
    <property type="entry name" value="Sigma3 and sigma4 domains of RNA polymerase sigma factors"/>
    <property type="match status" value="1"/>
</dbReference>
<dbReference type="Proteomes" id="UP000006073">
    <property type="component" value="Unassembled WGS sequence"/>
</dbReference>
<dbReference type="AlphaFoldDB" id="S2DUX8"/>
<accession>S2DUX8</accession>
<dbReference type="STRING" id="1189612.A33Q_3564"/>
<sequence length="90" mass="10106">MDGILPAPVLTFPSDNLAVDDLMKLINSLPLGYKTVFNLYAVEGYSHQEIAQKLQISENTSKSQLSRARMHLQKMIKYRPLGNEKTLLSA</sequence>
<dbReference type="InterPro" id="IPR036388">
    <property type="entry name" value="WH-like_DNA-bd_sf"/>
</dbReference>
<comment type="caution">
    <text evidence="2">The sequence shown here is derived from an EMBL/GenBank/DDBJ whole genome shotgun (WGS) entry which is preliminary data.</text>
</comment>
<protein>
    <submittedName>
        <fullName evidence="2">RNA polymerase ECF-type sigma factor</fullName>
    </submittedName>
</protein>
<dbReference type="Pfam" id="PF08281">
    <property type="entry name" value="Sigma70_r4_2"/>
    <property type="match status" value="1"/>
</dbReference>
<evidence type="ECO:0000259" key="1">
    <source>
        <dbReference type="Pfam" id="PF08281"/>
    </source>
</evidence>
<dbReference type="CDD" id="cd06171">
    <property type="entry name" value="Sigma70_r4"/>
    <property type="match status" value="1"/>
</dbReference>
<dbReference type="GO" id="GO:0016987">
    <property type="term" value="F:sigma factor activity"/>
    <property type="evidence" value="ECO:0007669"/>
    <property type="project" value="InterPro"/>
</dbReference>
<dbReference type="GO" id="GO:0003677">
    <property type="term" value="F:DNA binding"/>
    <property type="evidence" value="ECO:0007669"/>
    <property type="project" value="InterPro"/>
</dbReference>